<dbReference type="InParanoid" id="A0A4Q1BHL8"/>
<reference evidence="2 3" key="1">
    <citation type="submission" date="2016-06" db="EMBL/GenBank/DDBJ databases">
        <title>Evolution of pathogenesis and genome organization in the Tremellales.</title>
        <authorList>
            <person name="Cuomo C."/>
            <person name="Litvintseva A."/>
            <person name="Heitman J."/>
            <person name="Chen Y."/>
            <person name="Sun S."/>
            <person name="Springer D."/>
            <person name="Dromer F."/>
            <person name="Young S."/>
            <person name="Zeng Q."/>
            <person name="Chapman S."/>
            <person name="Gujja S."/>
            <person name="Saif S."/>
            <person name="Birren B."/>
        </authorList>
    </citation>
    <scope>NUCLEOTIDE SEQUENCE [LARGE SCALE GENOMIC DNA]</scope>
    <source>
        <strain evidence="2 3">ATCC 28783</strain>
    </source>
</reference>
<feature type="region of interest" description="Disordered" evidence="1">
    <location>
        <begin position="208"/>
        <end position="278"/>
    </location>
</feature>
<protein>
    <submittedName>
        <fullName evidence="2">Uncharacterized protein</fullName>
    </submittedName>
</protein>
<name>A0A4Q1BHL8_TREME</name>
<organism evidence="2 3">
    <name type="scientific">Tremella mesenterica</name>
    <name type="common">Jelly fungus</name>
    <dbReference type="NCBI Taxonomy" id="5217"/>
    <lineage>
        <taxon>Eukaryota</taxon>
        <taxon>Fungi</taxon>
        <taxon>Dikarya</taxon>
        <taxon>Basidiomycota</taxon>
        <taxon>Agaricomycotina</taxon>
        <taxon>Tremellomycetes</taxon>
        <taxon>Tremellales</taxon>
        <taxon>Tremellaceae</taxon>
        <taxon>Tremella</taxon>
    </lineage>
</organism>
<accession>A0A4Q1BHL8</accession>
<keyword evidence="3" id="KW-1185">Reference proteome</keyword>
<feature type="region of interest" description="Disordered" evidence="1">
    <location>
        <begin position="31"/>
        <end position="63"/>
    </location>
</feature>
<evidence type="ECO:0000313" key="3">
    <source>
        <dbReference type="Proteomes" id="UP000289152"/>
    </source>
</evidence>
<evidence type="ECO:0000313" key="2">
    <source>
        <dbReference type="EMBL" id="RXK37108.1"/>
    </source>
</evidence>
<dbReference type="VEuPathDB" id="FungiDB:TREMEDRAFT_66512"/>
<gene>
    <name evidence="2" type="ORF">M231_05624</name>
</gene>
<comment type="caution">
    <text evidence="2">The sequence shown here is derived from an EMBL/GenBank/DDBJ whole genome shotgun (WGS) entry which is preliminary data.</text>
</comment>
<dbReference type="Proteomes" id="UP000289152">
    <property type="component" value="Unassembled WGS sequence"/>
</dbReference>
<feature type="compositionally biased region" description="Basic and acidic residues" evidence="1">
    <location>
        <begin position="252"/>
        <end position="261"/>
    </location>
</feature>
<proteinExistence type="predicted"/>
<feature type="compositionally biased region" description="Low complexity" evidence="1">
    <location>
        <begin position="262"/>
        <end position="275"/>
    </location>
</feature>
<sequence>MSSIFHPLDSPLDPLTLSPLTPIAWESESGWTLVPRSSDGGDDDDNNKNPTAENGYGNDETTRRSLWSTLRKMTMIRRKVTSNRGLDAVRVLLDDELEQSGRLLARRGRERKPIPMELMRADDDQAPPFHPDHPTISTEAEGTIKTRTPARREKHFDTSSTGTCSPSTMAATASPWFFSSSYTQSVIQSPPSLRPLPPRSSCHLLISSVPPPPLSESTSPRHLELQRYPVSTPSLLPTTRKCRMSQVSHTSDPARDEERFDSSPSIHPPSSFSTPRSSVMTTTYLTPVDYRRLANHTLDPWSTPASFLSPRPADTPADTTLDRSVVVHRDRLSADENDEQSLVVDVEEVGQASFETPGWLLARLASWQAHGPGTEVW</sequence>
<evidence type="ECO:0000256" key="1">
    <source>
        <dbReference type="SAM" id="MobiDB-lite"/>
    </source>
</evidence>
<dbReference type="AlphaFoldDB" id="A0A4Q1BHL8"/>
<dbReference type="EMBL" id="SDIL01000077">
    <property type="protein sequence ID" value="RXK37108.1"/>
    <property type="molecule type" value="Genomic_DNA"/>
</dbReference>